<keyword evidence="2" id="KW-0238">DNA-binding</keyword>
<gene>
    <name evidence="5" type="ORF">KHX94_11670</name>
</gene>
<reference evidence="5 6" key="1">
    <citation type="journal article" date="2012" name="Int. J. Syst. Evol. Microbiol.">
        <title>Shewanella dokdonensis sp. nov., isolated from seawater.</title>
        <authorList>
            <person name="Sung H.R."/>
            <person name="Yoon J.H."/>
            <person name="Ghim S.Y."/>
        </authorList>
    </citation>
    <scope>NUCLEOTIDE SEQUENCE [LARGE SCALE GENOMIC DNA]</scope>
    <source>
        <strain evidence="5 6">DSM 23626</strain>
    </source>
</reference>
<evidence type="ECO:0000313" key="5">
    <source>
        <dbReference type="EMBL" id="QVK22111.1"/>
    </source>
</evidence>
<accession>A0ABX8DBR3</accession>
<evidence type="ECO:0000313" key="6">
    <source>
        <dbReference type="Proteomes" id="UP000676428"/>
    </source>
</evidence>
<dbReference type="InterPro" id="IPR000835">
    <property type="entry name" value="HTH_MarR-typ"/>
</dbReference>
<proteinExistence type="predicted"/>
<name>A0ABX8DBR3_9GAMM</name>
<evidence type="ECO:0000256" key="1">
    <source>
        <dbReference type="ARBA" id="ARBA00023015"/>
    </source>
</evidence>
<evidence type="ECO:0000259" key="4">
    <source>
        <dbReference type="PROSITE" id="PS50995"/>
    </source>
</evidence>
<dbReference type="Proteomes" id="UP000676428">
    <property type="component" value="Chromosome"/>
</dbReference>
<dbReference type="Pfam" id="PF01047">
    <property type="entry name" value="MarR"/>
    <property type="match status" value="1"/>
</dbReference>
<dbReference type="PRINTS" id="PR00598">
    <property type="entry name" value="HTHMARR"/>
</dbReference>
<organism evidence="5 6">
    <name type="scientific">Shewanella dokdonensis</name>
    <dbReference type="NCBI Taxonomy" id="712036"/>
    <lineage>
        <taxon>Bacteria</taxon>
        <taxon>Pseudomonadati</taxon>
        <taxon>Pseudomonadota</taxon>
        <taxon>Gammaproteobacteria</taxon>
        <taxon>Alteromonadales</taxon>
        <taxon>Shewanellaceae</taxon>
        <taxon>Shewanella</taxon>
    </lineage>
</organism>
<dbReference type="PROSITE" id="PS50995">
    <property type="entry name" value="HTH_MARR_2"/>
    <property type="match status" value="1"/>
</dbReference>
<evidence type="ECO:0000256" key="3">
    <source>
        <dbReference type="ARBA" id="ARBA00023163"/>
    </source>
</evidence>
<keyword evidence="3" id="KW-0804">Transcription</keyword>
<dbReference type="SMART" id="SM00347">
    <property type="entry name" value="HTH_MARR"/>
    <property type="match status" value="1"/>
</dbReference>
<dbReference type="EMBL" id="CP074572">
    <property type="protein sequence ID" value="QVK22111.1"/>
    <property type="molecule type" value="Genomic_DNA"/>
</dbReference>
<dbReference type="InterPro" id="IPR039422">
    <property type="entry name" value="MarR/SlyA-like"/>
</dbReference>
<dbReference type="PANTHER" id="PTHR33164:SF64">
    <property type="entry name" value="TRANSCRIPTIONAL REGULATOR SLYA"/>
    <property type="match status" value="1"/>
</dbReference>
<dbReference type="InterPro" id="IPR036388">
    <property type="entry name" value="WH-like_DNA-bd_sf"/>
</dbReference>
<protein>
    <submittedName>
        <fullName evidence="5">MarR family transcriptional regulator</fullName>
    </submittedName>
</protein>
<dbReference type="SUPFAM" id="SSF46785">
    <property type="entry name" value="Winged helix' DNA-binding domain"/>
    <property type="match status" value="1"/>
</dbReference>
<dbReference type="InterPro" id="IPR036390">
    <property type="entry name" value="WH_DNA-bd_sf"/>
</dbReference>
<dbReference type="Gene3D" id="1.10.10.10">
    <property type="entry name" value="Winged helix-like DNA-binding domain superfamily/Winged helix DNA-binding domain"/>
    <property type="match status" value="1"/>
</dbReference>
<keyword evidence="6" id="KW-1185">Reference proteome</keyword>
<dbReference type="RefSeq" id="WP_213680768.1">
    <property type="nucleotide sequence ID" value="NZ_CP074572.1"/>
</dbReference>
<evidence type="ECO:0000256" key="2">
    <source>
        <dbReference type="ARBA" id="ARBA00023125"/>
    </source>
</evidence>
<sequence length="155" mass="17711">MTTFTTTRSRFGLHFSLIARQWRRVMQTQLTSIGLTDTTWVPLVHLNECPGLTLKALALRVGVDSSSLVRVIDALERDGVVERKRDIADGRSKQLFLTEKGEQRVACIRGELCRFEETMLIDINDDEIEVIKTLFDRLQLRLDAFENNNDPESSS</sequence>
<feature type="domain" description="HTH marR-type" evidence="4">
    <location>
        <begin position="8"/>
        <end position="140"/>
    </location>
</feature>
<keyword evidence="1" id="KW-0805">Transcription regulation</keyword>
<dbReference type="PANTHER" id="PTHR33164">
    <property type="entry name" value="TRANSCRIPTIONAL REGULATOR, MARR FAMILY"/>
    <property type="match status" value="1"/>
</dbReference>